<keyword evidence="4 9" id="KW-0378">Hydrolase</keyword>
<evidence type="ECO:0000256" key="6">
    <source>
        <dbReference type="ARBA" id="ARBA00023136"/>
    </source>
</evidence>
<feature type="transmembrane region" description="Helical" evidence="7">
    <location>
        <begin position="175"/>
        <end position="193"/>
    </location>
</feature>
<comment type="subcellular location">
    <subcellularLocation>
        <location evidence="1">Membrane</location>
        <topology evidence="1">Multi-pass membrane protein</topology>
    </subcellularLocation>
</comment>
<comment type="caution">
    <text evidence="9">The sequence shown here is derived from an EMBL/GenBank/DDBJ whole genome shotgun (WGS) entry which is preliminary data.</text>
</comment>
<organism evidence="9 10">
    <name type="scientific">Bacillus spongiae</name>
    <dbReference type="NCBI Taxonomy" id="2683610"/>
    <lineage>
        <taxon>Bacteria</taxon>
        <taxon>Bacillati</taxon>
        <taxon>Bacillota</taxon>
        <taxon>Bacilli</taxon>
        <taxon>Bacillales</taxon>
        <taxon>Bacillaceae</taxon>
        <taxon>Bacillus</taxon>
    </lineage>
</organism>
<dbReference type="Gene3D" id="1.20.1540.10">
    <property type="entry name" value="Rhomboid-like"/>
    <property type="match status" value="1"/>
</dbReference>
<evidence type="ECO:0000256" key="4">
    <source>
        <dbReference type="ARBA" id="ARBA00022801"/>
    </source>
</evidence>
<reference evidence="9 10" key="1">
    <citation type="journal article" date="2018" name="J. Microbiol.">
        <title>Bacillus spongiae sp. nov., isolated from sponge of Jeju Island.</title>
        <authorList>
            <person name="Lee G.E."/>
            <person name="Im W.T."/>
            <person name="Park J.S."/>
        </authorList>
    </citation>
    <scope>NUCLEOTIDE SEQUENCE [LARGE SCALE GENOMIC DNA]</scope>
    <source>
        <strain evidence="9 10">135PIL107-10</strain>
    </source>
</reference>
<dbReference type="GO" id="GO:0008233">
    <property type="term" value="F:peptidase activity"/>
    <property type="evidence" value="ECO:0007669"/>
    <property type="project" value="UniProtKB-KW"/>
</dbReference>
<evidence type="ECO:0000256" key="5">
    <source>
        <dbReference type="ARBA" id="ARBA00022989"/>
    </source>
</evidence>
<dbReference type="Proteomes" id="UP001312865">
    <property type="component" value="Unassembled WGS sequence"/>
</dbReference>
<accession>A0ABU8HJF4</accession>
<feature type="transmembrane region" description="Helical" evidence="7">
    <location>
        <begin position="12"/>
        <end position="38"/>
    </location>
</feature>
<gene>
    <name evidence="9" type="ORF">WAK64_20340</name>
</gene>
<protein>
    <submittedName>
        <fullName evidence="9">Rhomboid family intramembrane serine protease</fullName>
        <ecNumber evidence="9">3.4.21.-</ecNumber>
    </submittedName>
</protein>
<evidence type="ECO:0000256" key="3">
    <source>
        <dbReference type="ARBA" id="ARBA00022692"/>
    </source>
</evidence>
<keyword evidence="9" id="KW-0645">Protease</keyword>
<feature type="domain" description="Peptidase S54 rhomboid" evidence="8">
    <location>
        <begin position="56"/>
        <end position="192"/>
    </location>
</feature>
<evidence type="ECO:0000256" key="1">
    <source>
        <dbReference type="ARBA" id="ARBA00004141"/>
    </source>
</evidence>
<feature type="transmembrane region" description="Helical" evidence="7">
    <location>
        <begin position="58"/>
        <end position="85"/>
    </location>
</feature>
<proteinExistence type="inferred from homology"/>
<dbReference type="EMBL" id="JBBAXC010000025">
    <property type="protein sequence ID" value="MEI5909380.1"/>
    <property type="molecule type" value="Genomic_DNA"/>
</dbReference>
<dbReference type="PANTHER" id="PTHR43731:SF14">
    <property type="entry name" value="PRESENILIN-ASSOCIATED RHOMBOID-LIKE PROTEIN, MITOCHONDRIAL"/>
    <property type="match status" value="1"/>
</dbReference>
<dbReference type="PANTHER" id="PTHR43731">
    <property type="entry name" value="RHOMBOID PROTEASE"/>
    <property type="match status" value="1"/>
</dbReference>
<name>A0ABU8HJF4_9BACI</name>
<comment type="similarity">
    <text evidence="2">Belongs to the peptidase S54 family.</text>
</comment>
<keyword evidence="5 7" id="KW-1133">Transmembrane helix</keyword>
<evidence type="ECO:0000256" key="7">
    <source>
        <dbReference type="SAM" id="Phobius"/>
    </source>
</evidence>
<feature type="transmembrane region" description="Helical" evidence="7">
    <location>
        <begin position="97"/>
        <end position="115"/>
    </location>
</feature>
<dbReference type="GO" id="GO:0006508">
    <property type="term" value="P:proteolysis"/>
    <property type="evidence" value="ECO:0007669"/>
    <property type="project" value="UniProtKB-KW"/>
</dbReference>
<evidence type="ECO:0000259" key="8">
    <source>
        <dbReference type="Pfam" id="PF01694"/>
    </source>
</evidence>
<evidence type="ECO:0000313" key="9">
    <source>
        <dbReference type="EMBL" id="MEI5909380.1"/>
    </source>
</evidence>
<sequence length="195" mass="22184">MFVRTESFSQYIRSYPIISILVAIHIALYVLTLIPFLPNYWVFEQLAGVNIYITQGEWWRLITPIFVHLGFAHLAFNSISLIIFAPPLEEFFGKWKFSFLYIMAGIVGNVATYIFEPPTYIHVGASGSIFGLFGAYLAFIFIQKNAVTQEMKQVILPIVLIGLVLSVFQPNINLIAHFFGLLGGFGFGYLLFIRR</sequence>
<evidence type="ECO:0000313" key="10">
    <source>
        <dbReference type="Proteomes" id="UP001312865"/>
    </source>
</evidence>
<keyword evidence="3 7" id="KW-0812">Transmembrane</keyword>
<keyword evidence="6 7" id="KW-0472">Membrane</keyword>
<dbReference type="Pfam" id="PF01694">
    <property type="entry name" value="Rhomboid"/>
    <property type="match status" value="1"/>
</dbReference>
<dbReference type="InterPro" id="IPR050925">
    <property type="entry name" value="Rhomboid_protease_S54"/>
</dbReference>
<keyword evidence="10" id="KW-1185">Reference proteome</keyword>
<dbReference type="RefSeq" id="WP_336588824.1">
    <property type="nucleotide sequence ID" value="NZ_JBBAXC010000025.1"/>
</dbReference>
<dbReference type="InterPro" id="IPR022764">
    <property type="entry name" value="Peptidase_S54_rhomboid_dom"/>
</dbReference>
<evidence type="ECO:0000256" key="2">
    <source>
        <dbReference type="ARBA" id="ARBA00009045"/>
    </source>
</evidence>
<feature type="transmembrane region" description="Helical" evidence="7">
    <location>
        <begin position="121"/>
        <end position="142"/>
    </location>
</feature>
<dbReference type="SUPFAM" id="SSF144091">
    <property type="entry name" value="Rhomboid-like"/>
    <property type="match status" value="1"/>
</dbReference>
<dbReference type="EC" id="3.4.21.-" evidence="9"/>
<feature type="transmembrane region" description="Helical" evidence="7">
    <location>
        <begin position="154"/>
        <end position="169"/>
    </location>
</feature>
<dbReference type="InterPro" id="IPR035952">
    <property type="entry name" value="Rhomboid-like_sf"/>
</dbReference>